<organism evidence="7">
    <name type="scientific">Singulisphaera sp. Ch08</name>
    <dbReference type="NCBI Taxonomy" id="3120278"/>
    <lineage>
        <taxon>Bacteria</taxon>
        <taxon>Pseudomonadati</taxon>
        <taxon>Planctomycetota</taxon>
        <taxon>Planctomycetia</taxon>
        <taxon>Isosphaerales</taxon>
        <taxon>Isosphaeraceae</taxon>
        <taxon>Singulisphaera</taxon>
    </lineage>
</organism>
<protein>
    <submittedName>
        <fullName evidence="7">TolC family protein</fullName>
    </submittedName>
</protein>
<comment type="subcellular location">
    <subcellularLocation>
        <location evidence="1">Cell outer membrane</location>
    </subcellularLocation>
</comment>
<gene>
    <name evidence="7" type="ORF">V5E97_08475</name>
</gene>
<dbReference type="PANTHER" id="PTHR30026">
    <property type="entry name" value="OUTER MEMBRANE PROTEIN TOLC"/>
    <property type="match status" value="1"/>
</dbReference>
<keyword evidence="4" id="KW-0472">Membrane</keyword>
<keyword evidence="6" id="KW-0732">Signal</keyword>
<dbReference type="PANTHER" id="PTHR30026:SF20">
    <property type="entry name" value="OUTER MEMBRANE PROTEIN TOLC"/>
    <property type="match status" value="1"/>
</dbReference>
<dbReference type="GO" id="GO:0015562">
    <property type="term" value="F:efflux transmembrane transporter activity"/>
    <property type="evidence" value="ECO:0007669"/>
    <property type="project" value="InterPro"/>
</dbReference>
<evidence type="ECO:0000313" key="7">
    <source>
        <dbReference type="EMBL" id="XBH06056.1"/>
    </source>
</evidence>
<dbReference type="GO" id="GO:0009279">
    <property type="term" value="C:cell outer membrane"/>
    <property type="evidence" value="ECO:0007669"/>
    <property type="project" value="UniProtKB-SubCell"/>
</dbReference>
<dbReference type="GO" id="GO:1990281">
    <property type="term" value="C:efflux pump complex"/>
    <property type="evidence" value="ECO:0007669"/>
    <property type="project" value="TreeGrafter"/>
</dbReference>
<keyword evidence="5" id="KW-0998">Cell outer membrane</keyword>
<keyword evidence="3" id="KW-0812">Transmembrane</keyword>
<name>A0AAU7CLM3_9BACT</name>
<keyword evidence="2" id="KW-1134">Transmembrane beta strand</keyword>
<feature type="chain" id="PRO_5043851301" evidence="6">
    <location>
        <begin position="30"/>
        <end position="538"/>
    </location>
</feature>
<feature type="signal peptide" evidence="6">
    <location>
        <begin position="1"/>
        <end position="29"/>
    </location>
</feature>
<sequence length="538" mass="57429">MNRKIPARKSRFIGSAVVLLILGAADTRAETRSQPDPLPPALTDEKLPESTAIAMPPGSGLGAPLVPGQMIQPIDLPSALRLAGANDLDIAIAREQVSLAIAELQQAQVQWLPSLYIGPNWIRHDGQAQVVEGQVRTISKSSLFLGATAAAGSSVSGPVPAGGPAQVSGLTSILRFSDALFEPLAARQVVDARRAGIQAATNDALLGVAEAYMDAQLAAGRLAIAREAATNAETLSNLTASYARTGAGLDADYRRSLAERNRQRKNVEVAVGEIELASTELIRRTRLDPRLVVAPVEPPETVLRLVPETCSIDALIITALRSRPELAEVQALVQATLIRLKQAKLRPFIPSLAFRYSGGGFGGGANSFFGDFNSRSDADVNLYWELQNLGFADRAIAKQRAAQQRTANLELLKVQDRIAAEVVRAEKERIASSRQMEEAGRALPEAQESLTLNLTNIRRGAGLPGAPRPIEVLQPIQALAQARADYLDSVLAHNRAQFRLYRALGRPPSFDLFPPAPVAVPAPALPSPMTAAARHNPG</sequence>
<dbReference type="EMBL" id="CP155447">
    <property type="protein sequence ID" value="XBH06056.1"/>
    <property type="molecule type" value="Genomic_DNA"/>
</dbReference>
<dbReference type="Gene3D" id="1.20.1600.10">
    <property type="entry name" value="Outer membrane efflux proteins (OEP)"/>
    <property type="match status" value="1"/>
</dbReference>
<dbReference type="RefSeq" id="WP_406698907.1">
    <property type="nucleotide sequence ID" value="NZ_CP155447.1"/>
</dbReference>
<dbReference type="AlphaFoldDB" id="A0AAU7CLM3"/>
<proteinExistence type="predicted"/>
<evidence type="ECO:0000256" key="6">
    <source>
        <dbReference type="SAM" id="SignalP"/>
    </source>
</evidence>
<evidence type="ECO:0000256" key="2">
    <source>
        <dbReference type="ARBA" id="ARBA00022452"/>
    </source>
</evidence>
<accession>A0AAU7CLM3</accession>
<dbReference type="GO" id="GO:0015288">
    <property type="term" value="F:porin activity"/>
    <property type="evidence" value="ECO:0007669"/>
    <property type="project" value="TreeGrafter"/>
</dbReference>
<dbReference type="InterPro" id="IPR051906">
    <property type="entry name" value="TolC-like"/>
</dbReference>
<evidence type="ECO:0000256" key="1">
    <source>
        <dbReference type="ARBA" id="ARBA00004442"/>
    </source>
</evidence>
<dbReference type="SUPFAM" id="SSF56954">
    <property type="entry name" value="Outer membrane efflux proteins (OEP)"/>
    <property type="match status" value="1"/>
</dbReference>
<reference evidence="7" key="1">
    <citation type="submission" date="2024-05" db="EMBL/GenBank/DDBJ databases">
        <title>Planctomycetes of the genus Singulisphaera possess chitinolytic capabilities.</title>
        <authorList>
            <person name="Ivanova A."/>
        </authorList>
    </citation>
    <scope>NUCLEOTIDE SEQUENCE</scope>
    <source>
        <strain evidence="7">Ch08T</strain>
    </source>
</reference>
<evidence type="ECO:0000256" key="4">
    <source>
        <dbReference type="ARBA" id="ARBA00023136"/>
    </source>
</evidence>
<evidence type="ECO:0000256" key="5">
    <source>
        <dbReference type="ARBA" id="ARBA00023237"/>
    </source>
</evidence>
<evidence type="ECO:0000256" key="3">
    <source>
        <dbReference type="ARBA" id="ARBA00022692"/>
    </source>
</evidence>